<dbReference type="Pfam" id="PF13385">
    <property type="entry name" value="Laminin_G_3"/>
    <property type="match status" value="1"/>
</dbReference>
<evidence type="ECO:0000313" key="1">
    <source>
        <dbReference type="EMBL" id="MDT0380680.1"/>
    </source>
</evidence>
<dbReference type="Gene3D" id="2.60.120.200">
    <property type="match status" value="1"/>
</dbReference>
<dbReference type="InterPro" id="IPR013320">
    <property type="entry name" value="ConA-like_dom_sf"/>
</dbReference>
<proteinExistence type="predicted"/>
<gene>
    <name evidence="1" type="ORF">RM572_18155</name>
</gene>
<protein>
    <submittedName>
        <fullName evidence="1">LamG-like jellyroll fold domain-containing protein</fullName>
    </submittedName>
</protein>
<reference evidence="2" key="1">
    <citation type="submission" date="2023-07" db="EMBL/GenBank/DDBJ databases">
        <title>30 novel species of actinomycetes from the DSMZ collection.</title>
        <authorList>
            <person name="Nouioui I."/>
        </authorList>
    </citation>
    <scope>NUCLEOTIDE SEQUENCE [LARGE SCALE GENOMIC DNA]</scope>
    <source>
        <strain evidence="2">DSM 42041</strain>
    </source>
</reference>
<name>A0ABU2NVD0_9ACTN</name>
<keyword evidence="2" id="KW-1185">Reference proteome</keyword>
<comment type="caution">
    <text evidence="1">The sequence shown here is derived from an EMBL/GenBank/DDBJ whole genome shotgun (WGS) entry which is preliminary data.</text>
</comment>
<accession>A0ABU2NVD0</accession>
<dbReference type="EMBL" id="JAVREQ010000016">
    <property type="protein sequence ID" value="MDT0380680.1"/>
    <property type="molecule type" value="Genomic_DNA"/>
</dbReference>
<dbReference type="Proteomes" id="UP001183414">
    <property type="component" value="Unassembled WGS sequence"/>
</dbReference>
<evidence type="ECO:0000313" key="2">
    <source>
        <dbReference type="Proteomes" id="UP001183414"/>
    </source>
</evidence>
<dbReference type="SUPFAM" id="SSF49899">
    <property type="entry name" value="Concanavalin A-like lectins/glucanases"/>
    <property type="match status" value="1"/>
</dbReference>
<dbReference type="RefSeq" id="WP_311674406.1">
    <property type="nucleotide sequence ID" value="NZ_JAVREQ010000016.1"/>
</dbReference>
<organism evidence="1 2">
    <name type="scientific">Streptomyces hazeniae</name>
    <dbReference type="NCBI Taxonomy" id="3075538"/>
    <lineage>
        <taxon>Bacteria</taxon>
        <taxon>Bacillati</taxon>
        <taxon>Actinomycetota</taxon>
        <taxon>Actinomycetes</taxon>
        <taxon>Kitasatosporales</taxon>
        <taxon>Streptomycetaceae</taxon>
        <taxon>Streptomyces</taxon>
    </lineage>
</organism>
<sequence length="134" mass="14191">MRYDAERCAWSFEVRDADEDAAPSTRVVAAGDVPARDGFGDHLALAYDPVLGEVALYLNGDKATESVEWHPEWDFSTVGVDVGRTGGASTGADFFSGEVDEVRVFDGALDQDAISALPILQSGAELDPDGPDIG</sequence>